<reference evidence="2" key="1">
    <citation type="submission" date="2012-06" db="EMBL/GenBank/DDBJ databases">
        <title>The complete genome of Flexibacter litoralis DSM 6794.</title>
        <authorList>
            <person name="Lucas S."/>
            <person name="Copeland A."/>
            <person name="Lapidus A."/>
            <person name="Glavina del Rio T."/>
            <person name="Dalin E."/>
            <person name="Tice H."/>
            <person name="Bruce D."/>
            <person name="Goodwin L."/>
            <person name="Pitluck S."/>
            <person name="Peters L."/>
            <person name="Ovchinnikova G."/>
            <person name="Lu M."/>
            <person name="Kyrpides N."/>
            <person name="Mavromatis K."/>
            <person name="Ivanova N."/>
            <person name="Brettin T."/>
            <person name="Detter J.C."/>
            <person name="Han C."/>
            <person name="Larimer F."/>
            <person name="Land M."/>
            <person name="Hauser L."/>
            <person name="Markowitz V."/>
            <person name="Cheng J.-F."/>
            <person name="Hugenholtz P."/>
            <person name="Woyke T."/>
            <person name="Wu D."/>
            <person name="Spring S."/>
            <person name="Lang E."/>
            <person name="Kopitz M."/>
            <person name="Brambilla E."/>
            <person name="Klenk H.-P."/>
            <person name="Eisen J.A."/>
        </authorList>
    </citation>
    <scope>NUCLEOTIDE SEQUENCE [LARGE SCALE GENOMIC DNA]</scope>
    <source>
        <strain evidence="2">ATCC 23117 / DSM 6794 / NBRC 15988 / NCIMB 1366 / Sio-4</strain>
    </source>
</reference>
<accession>I4AM70</accession>
<sequence precursor="true">MKKILFLILSLTLFIGCVSNNGLKTIKNDLIDDTLNLNRVVLSYSDLILDKNDEESNIIVIDTFYRKQTLGLHVLFESMMLPQTGNQLNARGVGLWNGKLNVTECINSRVEGKKNKFLEISETDTTLNITWVVIDNCCFSFLGDFELVNDSTLNCIYHSYGEANCACNCEYKITYQLNKYFDIEGYEENYKSLKYVSLNNKLMMNIKKYKYLQNLKKQKKK</sequence>
<evidence type="ECO:0000313" key="1">
    <source>
        <dbReference type="EMBL" id="AFM05055.1"/>
    </source>
</evidence>
<dbReference type="HOGENOM" id="CLU_1249093_0_0_10"/>
<dbReference type="AlphaFoldDB" id="I4AM70"/>
<organism evidence="1 2">
    <name type="scientific">Bernardetia litoralis (strain ATCC 23117 / DSM 6794 / NBRC 15988 / NCIMB 1366 / Fx l1 / Sio-4)</name>
    <name type="common">Flexibacter litoralis</name>
    <dbReference type="NCBI Taxonomy" id="880071"/>
    <lineage>
        <taxon>Bacteria</taxon>
        <taxon>Pseudomonadati</taxon>
        <taxon>Bacteroidota</taxon>
        <taxon>Cytophagia</taxon>
        <taxon>Cytophagales</taxon>
        <taxon>Bernardetiaceae</taxon>
        <taxon>Bernardetia</taxon>
    </lineage>
</organism>
<dbReference type="EMBL" id="CP003345">
    <property type="protein sequence ID" value="AFM05055.1"/>
    <property type="molecule type" value="Genomic_DNA"/>
</dbReference>
<keyword evidence="2" id="KW-1185">Reference proteome</keyword>
<protein>
    <recommendedName>
        <fullName evidence="3">Lipoprotein</fullName>
    </recommendedName>
</protein>
<dbReference type="PROSITE" id="PS51257">
    <property type="entry name" value="PROKAR_LIPOPROTEIN"/>
    <property type="match status" value="1"/>
</dbReference>
<dbReference type="OrthoDB" id="1441032at2"/>
<dbReference type="Proteomes" id="UP000006054">
    <property type="component" value="Chromosome"/>
</dbReference>
<name>I4AM70_BERLS</name>
<gene>
    <name evidence="1" type="ordered locus">Fleli_2699</name>
</gene>
<proteinExistence type="predicted"/>
<dbReference type="KEGG" id="fli:Fleli_2699"/>
<evidence type="ECO:0000313" key="2">
    <source>
        <dbReference type="Proteomes" id="UP000006054"/>
    </source>
</evidence>
<dbReference type="RefSeq" id="WP_014798492.1">
    <property type="nucleotide sequence ID" value="NC_018018.1"/>
</dbReference>
<dbReference type="eggNOG" id="ENOG502ZJUV">
    <property type="taxonomic scope" value="Bacteria"/>
</dbReference>
<evidence type="ECO:0008006" key="3">
    <source>
        <dbReference type="Google" id="ProtNLM"/>
    </source>
</evidence>